<evidence type="ECO:0000256" key="8">
    <source>
        <dbReference type="ARBA" id="ARBA00022723"/>
    </source>
</evidence>
<evidence type="ECO:0000259" key="13">
    <source>
        <dbReference type="PROSITE" id="PS50972"/>
    </source>
</evidence>
<evidence type="ECO:0000256" key="6">
    <source>
        <dbReference type="ARBA" id="ARBA00016919"/>
    </source>
</evidence>
<dbReference type="GO" id="GO:0046656">
    <property type="term" value="P:folic acid biosynthetic process"/>
    <property type="evidence" value="ECO:0007669"/>
    <property type="project" value="UniProtKB-KW"/>
</dbReference>
<evidence type="ECO:0000313" key="14">
    <source>
        <dbReference type="EMBL" id="AYV44894.1"/>
    </source>
</evidence>
<comment type="cofactor">
    <cofactor evidence="2 12">
        <name>Mg(2+)</name>
        <dbReference type="ChEBI" id="CHEBI:18420"/>
    </cofactor>
</comment>
<proteinExistence type="inferred from homology"/>
<dbReference type="FunFam" id="3.20.20.20:FF:000006">
    <property type="entry name" value="Dihydropteroate synthase"/>
    <property type="match status" value="1"/>
</dbReference>
<keyword evidence="7 12" id="KW-0808">Transferase</keyword>
<dbReference type="InterPro" id="IPR006390">
    <property type="entry name" value="DHP_synth_dom"/>
</dbReference>
<keyword evidence="10 12" id="KW-0289">Folate biosynthesis</keyword>
<dbReference type="SUPFAM" id="SSF51717">
    <property type="entry name" value="Dihydropteroate synthetase-like"/>
    <property type="match status" value="1"/>
</dbReference>
<dbReference type="Proteomes" id="UP000234483">
    <property type="component" value="Unassembled WGS sequence"/>
</dbReference>
<evidence type="ECO:0000256" key="9">
    <source>
        <dbReference type="ARBA" id="ARBA00022842"/>
    </source>
</evidence>
<dbReference type="InterPro" id="IPR045031">
    <property type="entry name" value="DHP_synth-like"/>
</dbReference>
<dbReference type="GO" id="GO:0046872">
    <property type="term" value="F:metal ion binding"/>
    <property type="evidence" value="ECO:0007669"/>
    <property type="project" value="UniProtKB-KW"/>
</dbReference>
<keyword evidence="9 12" id="KW-0460">Magnesium</keyword>
<comment type="similarity">
    <text evidence="4 12">Belongs to the DHPS family.</text>
</comment>
<name>A0A2N5CWC6_9CAUL</name>
<dbReference type="OrthoDB" id="9811744at2"/>
<comment type="function">
    <text evidence="12">Catalyzes the condensation of para-aminobenzoate (pABA) with 6-hydroxymethyl-7,8-dihydropterin diphosphate (DHPt-PP) to form 7,8-dihydropteroate (H2Pte), the immediate precursor of folate derivatives.</text>
</comment>
<dbReference type="PANTHER" id="PTHR20941:SF1">
    <property type="entry name" value="FOLIC ACID SYNTHESIS PROTEIN FOL1"/>
    <property type="match status" value="1"/>
</dbReference>
<dbReference type="PANTHER" id="PTHR20941">
    <property type="entry name" value="FOLATE SYNTHESIS PROTEINS"/>
    <property type="match status" value="1"/>
</dbReference>
<dbReference type="InterPro" id="IPR000489">
    <property type="entry name" value="Pterin-binding_dom"/>
</dbReference>
<accession>A0A2N5CWC6</accession>
<evidence type="ECO:0000256" key="1">
    <source>
        <dbReference type="ARBA" id="ARBA00000012"/>
    </source>
</evidence>
<dbReference type="Proteomes" id="UP000281192">
    <property type="component" value="Chromosome"/>
</dbReference>
<evidence type="ECO:0000256" key="4">
    <source>
        <dbReference type="ARBA" id="ARBA00009503"/>
    </source>
</evidence>
<reference evidence="15 16" key="1">
    <citation type="submission" date="2017-12" db="EMBL/GenBank/DDBJ databases">
        <title>The genome sequence of Caulobacter flavus CGMCC1 15093.</title>
        <authorList>
            <person name="Gao J."/>
            <person name="Mao X."/>
            <person name="Sun J."/>
        </authorList>
    </citation>
    <scope>NUCLEOTIDE SEQUENCE [LARGE SCALE GENOMIC DNA]</scope>
    <source>
        <strain evidence="15 16">CGMCC1 15093</strain>
    </source>
</reference>
<evidence type="ECO:0000256" key="10">
    <source>
        <dbReference type="ARBA" id="ARBA00022909"/>
    </source>
</evidence>
<dbReference type="CDD" id="cd00739">
    <property type="entry name" value="DHPS"/>
    <property type="match status" value="1"/>
</dbReference>
<dbReference type="EMBL" id="PJRQ01000012">
    <property type="protein sequence ID" value="PLR18101.1"/>
    <property type="molecule type" value="Genomic_DNA"/>
</dbReference>
<dbReference type="KEGG" id="cfh:C1707_00680"/>
<dbReference type="RefSeq" id="WP_101712333.1">
    <property type="nucleotide sequence ID" value="NZ_CP026100.1"/>
</dbReference>
<keyword evidence="8 12" id="KW-0479">Metal-binding</keyword>
<organism evidence="15 16">
    <name type="scientific">Caulobacter flavus</name>
    <dbReference type="NCBI Taxonomy" id="1679497"/>
    <lineage>
        <taxon>Bacteria</taxon>
        <taxon>Pseudomonadati</taxon>
        <taxon>Pseudomonadota</taxon>
        <taxon>Alphaproteobacteria</taxon>
        <taxon>Caulobacterales</taxon>
        <taxon>Caulobacteraceae</taxon>
        <taxon>Caulobacter</taxon>
    </lineage>
</organism>
<evidence type="ECO:0000313" key="17">
    <source>
        <dbReference type="Proteomes" id="UP000281192"/>
    </source>
</evidence>
<evidence type="ECO:0000256" key="11">
    <source>
        <dbReference type="ARBA" id="ARBA00030193"/>
    </source>
</evidence>
<feature type="domain" description="Pterin-binding" evidence="13">
    <location>
        <begin position="6"/>
        <end position="261"/>
    </location>
</feature>
<dbReference type="GO" id="GO:0046654">
    <property type="term" value="P:tetrahydrofolate biosynthetic process"/>
    <property type="evidence" value="ECO:0007669"/>
    <property type="project" value="UniProtKB-UniPathway"/>
</dbReference>
<sequence length="271" mass="28610">MIQAVPSVMGVVNVTPDSFSDGGRFFDPAAALSHARRLIDDGASILDIGGESTRPGSAPVSEADEIARVVPLIRALRAESDVTISIDTMKPGVARAAVAAGAHIWNDVAALRFAPDAPEVAAELGCDVILMHMRGEPGTMQDEPRYDDVVAEVEAFLLARALTAMAAGVEREKIWLDPGIGFGKTLEHNLALLAALPRFVALGYRVLLGASRKRFIAAVDPRAQDARDRLGGSLAVHLHGAACGVESVRVHDVREMTQALAVWKAIGAAGR</sequence>
<gene>
    <name evidence="15" type="primary">folP</name>
    <name evidence="14" type="ORF">C1707_00680</name>
    <name evidence="15" type="ORF">CFHF_07205</name>
</gene>
<evidence type="ECO:0000256" key="5">
    <source>
        <dbReference type="ARBA" id="ARBA00012458"/>
    </source>
</evidence>
<dbReference type="Pfam" id="PF00809">
    <property type="entry name" value="Pterin_bind"/>
    <property type="match status" value="1"/>
</dbReference>
<dbReference type="InterPro" id="IPR011005">
    <property type="entry name" value="Dihydropteroate_synth-like_sf"/>
</dbReference>
<comment type="pathway">
    <text evidence="3 12">Cofactor biosynthesis; tetrahydrofolate biosynthesis; 7,8-dihydrofolate from 2-amino-4-hydroxy-6-hydroxymethyl-7,8-dihydropteridine diphosphate and 4-aminobenzoate: step 1/2.</text>
</comment>
<evidence type="ECO:0000256" key="2">
    <source>
        <dbReference type="ARBA" id="ARBA00001946"/>
    </source>
</evidence>
<protein>
    <recommendedName>
        <fullName evidence="6 12">Dihydropteroate synthase</fullName>
        <shortName evidence="12">DHPS</shortName>
        <ecNumber evidence="5 12">2.5.1.15</ecNumber>
    </recommendedName>
    <alternativeName>
        <fullName evidence="11 12">Dihydropteroate pyrophosphorylase</fullName>
    </alternativeName>
</protein>
<dbReference type="PROSITE" id="PS50972">
    <property type="entry name" value="PTERIN_BINDING"/>
    <property type="match status" value="1"/>
</dbReference>
<dbReference type="AlphaFoldDB" id="A0A2N5CWC6"/>
<dbReference type="PROSITE" id="PS00793">
    <property type="entry name" value="DHPS_2"/>
    <property type="match status" value="1"/>
</dbReference>
<dbReference type="EC" id="2.5.1.15" evidence="5 12"/>
<evidence type="ECO:0000313" key="15">
    <source>
        <dbReference type="EMBL" id="PLR18101.1"/>
    </source>
</evidence>
<dbReference type="GO" id="GO:0004156">
    <property type="term" value="F:dihydropteroate synthase activity"/>
    <property type="evidence" value="ECO:0007669"/>
    <property type="project" value="UniProtKB-EC"/>
</dbReference>
<dbReference type="NCBIfam" id="TIGR01496">
    <property type="entry name" value="DHPS"/>
    <property type="match status" value="1"/>
</dbReference>
<dbReference type="GO" id="GO:0005829">
    <property type="term" value="C:cytosol"/>
    <property type="evidence" value="ECO:0007669"/>
    <property type="project" value="TreeGrafter"/>
</dbReference>
<comment type="catalytic activity">
    <reaction evidence="1">
        <text>(7,8-dihydropterin-6-yl)methyl diphosphate + 4-aminobenzoate = 7,8-dihydropteroate + diphosphate</text>
        <dbReference type="Rhea" id="RHEA:19949"/>
        <dbReference type="ChEBI" id="CHEBI:17836"/>
        <dbReference type="ChEBI" id="CHEBI:17839"/>
        <dbReference type="ChEBI" id="CHEBI:33019"/>
        <dbReference type="ChEBI" id="CHEBI:72950"/>
        <dbReference type="EC" id="2.5.1.15"/>
    </reaction>
</comment>
<dbReference type="Gene3D" id="3.20.20.20">
    <property type="entry name" value="Dihydropteroate synthase-like"/>
    <property type="match status" value="1"/>
</dbReference>
<dbReference type="EMBL" id="CP026100">
    <property type="protein sequence ID" value="AYV44894.1"/>
    <property type="molecule type" value="Genomic_DNA"/>
</dbReference>
<keyword evidence="17" id="KW-1185">Reference proteome</keyword>
<evidence type="ECO:0000256" key="3">
    <source>
        <dbReference type="ARBA" id="ARBA00004763"/>
    </source>
</evidence>
<reference evidence="14 17" key="2">
    <citation type="submission" date="2018-01" db="EMBL/GenBank/DDBJ databases">
        <title>Complete genome sequence of Caulobacter flavus RHGG3.</title>
        <authorList>
            <person name="Yang E."/>
        </authorList>
    </citation>
    <scope>NUCLEOTIDE SEQUENCE [LARGE SCALE GENOMIC DNA]</scope>
    <source>
        <strain evidence="14 17">RHGG3</strain>
    </source>
</reference>
<evidence type="ECO:0000256" key="7">
    <source>
        <dbReference type="ARBA" id="ARBA00022679"/>
    </source>
</evidence>
<evidence type="ECO:0000313" key="16">
    <source>
        <dbReference type="Proteomes" id="UP000234483"/>
    </source>
</evidence>
<dbReference type="PROSITE" id="PS00792">
    <property type="entry name" value="DHPS_1"/>
    <property type="match status" value="1"/>
</dbReference>
<dbReference type="UniPathway" id="UPA00077">
    <property type="reaction ID" value="UER00156"/>
</dbReference>
<evidence type="ECO:0000256" key="12">
    <source>
        <dbReference type="RuleBase" id="RU361205"/>
    </source>
</evidence>